<feature type="transmembrane region" description="Helical" evidence="8">
    <location>
        <begin position="154"/>
        <end position="176"/>
    </location>
</feature>
<evidence type="ECO:0000313" key="11">
    <source>
        <dbReference type="Proteomes" id="UP000015455"/>
    </source>
</evidence>
<feature type="region of interest" description="Disordered" evidence="9">
    <location>
        <begin position="216"/>
        <end position="243"/>
    </location>
</feature>
<dbReference type="PATRIC" id="fig|1348657.5.peg.1840"/>
<reference evidence="10 11" key="1">
    <citation type="submission" date="2013-06" db="EMBL/GenBank/DDBJ databases">
        <title>Draft genome sequence of Thauera terpenica.</title>
        <authorList>
            <person name="Liu B."/>
            <person name="Frostegard A.H."/>
            <person name="Shapleigh J.P."/>
        </authorList>
    </citation>
    <scope>NUCLEOTIDE SEQUENCE [LARGE SCALE GENOMIC DNA]</scope>
    <source>
        <strain evidence="10 11">58Eu</strain>
    </source>
</reference>
<dbReference type="NCBIfam" id="NF009070">
    <property type="entry name" value="PRK12405.1"/>
    <property type="match status" value="1"/>
</dbReference>
<keyword evidence="6 8" id="KW-1133">Transmembrane helix</keyword>
<evidence type="ECO:0000256" key="8">
    <source>
        <dbReference type="HAMAP-Rule" id="MF_00478"/>
    </source>
</evidence>
<dbReference type="Pfam" id="PF02508">
    <property type="entry name" value="Rnf-Nqr"/>
    <property type="match status" value="1"/>
</dbReference>
<feature type="compositionally biased region" description="Low complexity" evidence="9">
    <location>
        <begin position="219"/>
        <end position="231"/>
    </location>
</feature>
<dbReference type="GO" id="GO:0012505">
    <property type="term" value="C:endomembrane system"/>
    <property type="evidence" value="ECO:0007669"/>
    <property type="project" value="UniProtKB-SubCell"/>
</dbReference>
<comment type="subcellular location">
    <subcellularLocation>
        <location evidence="8">Cell inner membrane</location>
        <topology evidence="8">Multi-pass membrane protein</topology>
    </subcellularLocation>
    <subcellularLocation>
        <location evidence="1">Endomembrane system</location>
        <topology evidence="1">Multi-pass membrane protein</topology>
    </subcellularLocation>
</comment>
<evidence type="ECO:0000256" key="9">
    <source>
        <dbReference type="SAM" id="MobiDB-lite"/>
    </source>
</evidence>
<dbReference type="EC" id="7.-.-.-" evidence="8"/>
<evidence type="ECO:0000256" key="7">
    <source>
        <dbReference type="ARBA" id="ARBA00023136"/>
    </source>
</evidence>
<comment type="similarity">
    <text evidence="8">Belongs to the NqrDE/RnfAE family.</text>
</comment>
<keyword evidence="4 8" id="KW-1278">Translocase</keyword>
<dbReference type="GO" id="GO:0022900">
    <property type="term" value="P:electron transport chain"/>
    <property type="evidence" value="ECO:0007669"/>
    <property type="project" value="UniProtKB-UniRule"/>
</dbReference>
<keyword evidence="2 8" id="KW-0813">Transport</keyword>
<feature type="transmembrane region" description="Helical" evidence="8">
    <location>
        <begin position="71"/>
        <end position="89"/>
    </location>
</feature>
<keyword evidence="7 8" id="KW-0472">Membrane</keyword>
<evidence type="ECO:0000256" key="1">
    <source>
        <dbReference type="ARBA" id="ARBA00004127"/>
    </source>
</evidence>
<keyword evidence="8" id="KW-1003">Cell membrane</keyword>
<dbReference type="STRING" id="1348657.M622_14825"/>
<dbReference type="Proteomes" id="UP000015455">
    <property type="component" value="Unassembled WGS sequence"/>
</dbReference>
<comment type="subunit">
    <text evidence="8">The complex is composed of six subunits: RnfA, RnfB, RnfC, RnfD, RnfE and RnfG.</text>
</comment>
<evidence type="ECO:0000256" key="2">
    <source>
        <dbReference type="ARBA" id="ARBA00022448"/>
    </source>
</evidence>
<comment type="function">
    <text evidence="8">Part of a membrane-bound complex that couples electron transfer with translocation of ions across the membrane.</text>
</comment>
<dbReference type="PANTHER" id="PTHR30586:SF0">
    <property type="entry name" value="ION-TRANSLOCATING OXIDOREDUCTASE COMPLEX SUBUNIT E"/>
    <property type="match status" value="1"/>
</dbReference>
<evidence type="ECO:0000313" key="10">
    <source>
        <dbReference type="EMBL" id="EPZ15660.1"/>
    </source>
</evidence>
<dbReference type="eggNOG" id="COG4660">
    <property type="taxonomic scope" value="Bacteria"/>
</dbReference>
<dbReference type="InterPro" id="IPR003667">
    <property type="entry name" value="NqrDE/RnfAE"/>
</dbReference>
<keyword evidence="3 8" id="KW-0812">Transmembrane</keyword>
<keyword evidence="11" id="KW-1185">Reference proteome</keyword>
<accession>S9ZEH3</accession>
<feature type="transmembrane region" description="Helical" evidence="8">
    <location>
        <begin position="127"/>
        <end position="147"/>
    </location>
</feature>
<dbReference type="RefSeq" id="WP_021249263.1">
    <property type="nucleotide sequence ID" value="NZ_ATJV01000052.1"/>
</dbReference>
<evidence type="ECO:0000256" key="6">
    <source>
        <dbReference type="ARBA" id="ARBA00022989"/>
    </source>
</evidence>
<name>S9ZEH3_9RHOO</name>
<dbReference type="NCBIfam" id="TIGR01948">
    <property type="entry name" value="rnfE"/>
    <property type="match status" value="1"/>
</dbReference>
<dbReference type="OrthoDB" id="9782945at2"/>
<evidence type="ECO:0000256" key="4">
    <source>
        <dbReference type="ARBA" id="ARBA00022967"/>
    </source>
</evidence>
<keyword evidence="8" id="KW-0997">Cell inner membrane</keyword>
<organism evidence="10 11">
    <name type="scientific">Thauera terpenica 58Eu</name>
    <dbReference type="NCBI Taxonomy" id="1348657"/>
    <lineage>
        <taxon>Bacteria</taxon>
        <taxon>Pseudomonadati</taxon>
        <taxon>Pseudomonadota</taxon>
        <taxon>Betaproteobacteria</taxon>
        <taxon>Rhodocyclales</taxon>
        <taxon>Zoogloeaceae</taxon>
        <taxon>Thauera</taxon>
    </lineage>
</organism>
<feature type="transmembrane region" description="Helical" evidence="8">
    <location>
        <begin position="96"/>
        <end position="115"/>
    </location>
</feature>
<dbReference type="PANTHER" id="PTHR30586">
    <property type="entry name" value="ELECTRON TRANSPORT COMPLEX PROTEIN RNFE"/>
    <property type="match status" value="1"/>
</dbReference>
<dbReference type="InterPro" id="IPR010968">
    <property type="entry name" value="RnfE"/>
</dbReference>
<feature type="transmembrane region" description="Helical" evidence="8">
    <location>
        <begin position="182"/>
        <end position="206"/>
    </location>
</feature>
<dbReference type="PIRSF" id="PIRSF006102">
    <property type="entry name" value="NQR_DE"/>
    <property type="match status" value="1"/>
</dbReference>
<keyword evidence="5 8" id="KW-0249">Electron transport</keyword>
<feature type="transmembrane region" description="Helical" evidence="8">
    <location>
        <begin position="20"/>
        <end position="38"/>
    </location>
</feature>
<dbReference type="HAMAP" id="MF_00478">
    <property type="entry name" value="RsxE_RnfE"/>
    <property type="match status" value="1"/>
</dbReference>
<comment type="caution">
    <text evidence="10">The sequence shown here is derived from an EMBL/GenBank/DDBJ whole genome shotgun (WGS) entry which is preliminary data.</text>
</comment>
<protein>
    <recommendedName>
        <fullName evidence="8">Ion-translocating oxidoreductase complex subunit E</fullName>
        <ecNumber evidence="8">7.-.-.-</ecNumber>
    </recommendedName>
    <alternativeName>
        <fullName evidence="8">Rnf electron transport complex subunit E</fullName>
    </alternativeName>
</protein>
<evidence type="ECO:0000256" key="5">
    <source>
        <dbReference type="ARBA" id="ARBA00022982"/>
    </source>
</evidence>
<proteinExistence type="inferred from homology"/>
<evidence type="ECO:0000256" key="3">
    <source>
        <dbReference type="ARBA" id="ARBA00022692"/>
    </source>
</evidence>
<dbReference type="AlphaFoldDB" id="S9ZEH3"/>
<gene>
    <name evidence="8" type="primary">rnfE</name>
    <name evidence="10" type="ORF">M622_14825</name>
</gene>
<dbReference type="GO" id="GO:0005886">
    <property type="term" value="C:plasma membrane"/>
    <property type="evidence" value="ECO:0007669"/>
    <property type="project" value="UniProtKB-SubCell"/>
</dbReference>
<sequence length="243" mass="25801">MSPQQFRDISYNGLWKQNAGLAQLLGLCPILAISTSMVNAVSLGLATILVMALANLAVSALRNFIPYEIRIPVFVLIIAALVTVVDLSFNAYFHDLYLVLGIFIPLIVTNCIVLARVEAYAAKNDPLSSTFDGVMMGLGLVWVLGLLGAIRELLGAGTLFSGIEMIFPSLSAWNVFGEDYPGFLIAILPPGAFFALGCLIAAFNAINTHLAARTHKRPPAAATTTSQTTPAERAEPAEPAPAG</sequence>
<dbReference type="EMBL" id="ATJV01000052">
    <property type="protein sequence ID" value="EPZ15660.1"/>
    <property type="molecule type" value="Genomic_DNA"/>
</dbReference>